<evidence type="ECO:0000259" key="9">
    <source>
        <dbReference type="PROSITE" id="PS50192"/>
    </source>
</evidence>
<evidence type="ECO:0000256" key="8">
    <source>
        <dbReference type="SAM" id="Phobius"/>
    </source>
</evidence>
<dbReference type="SMART" id="SM00397">
    <property type="entry name" value="t_SNARE"/>
    <property type="match status" value="1"/>
</dbReference>
<feature type="coiled-coil region" evidence="6">
    <location>
        <begin position="240"/>
        <end position="291"/>
    </location>
</feature>
<keyword evidence="5 8" id="KW-0472">Membrane</keyword>
<evidence type="ECO:0000256" key="5">
    <source>
        <dbReference type="ARBA" id="ARBA00023136"/>
    </source>
</evidence>
<keyword evidence="6" id="KW-0175">Coiled coil</keyword>
<evidence type="ECO:0000256" key="1">
    <source>
        <dbReference type="ARBA" id="ARBA00004211"/>
    </source>
</evidence>
<keyword evidence="3 8" id="KW-0812">Transmembrane</keyword>
<evidence type="ECO:0000313" key="11">
    <source>
        <dbReference type="Proteomes" id="UP001527925"/>
    </source>
</evidence>
<dbReference type="PROSITE" id="PS50192">
    <property type="entry name" value="T_SNARE"/>
    <property type="match status" value="1"/>
</dbReference>
<dbReference type="Pfam" id="PF00804">
    <property type="entry name" value="Syntaxin"/>
    <property type="match status" value="1"/>
</dbReference>
<name>A0ABR4NAT6_9FUNG</name>
<gene>
    <name evidence="10" type="ORF">HK105_203734</name>
</gene>
<feature type="transmembrane region" description="Helical" evidence="8">
    <location>
        <begin position="327"/>
        <end position="347"/>
    </location>
</feature>
<dbReference type="PANTHER" id="PTHR19957:SF307">
    <property type="entry name" value="PROTEIN SSO1-RELATED"/>
    <property type="match status" value="1"/>
</dbReference>
<keyword evidence="4 8" id="KW-1133">Transmembrane helix</keyword>
<evidence type="ECO:0000256" key="7">
    <source>
        <dbReference type="SAM" id="MobiDB-lite"/>
    </source>
</evidence>
<protein>
    <recommendedName>
        <fullName evidence="9">t-SNARE coiled-coil homology domain-containing protein</fullName>
    </recommendedName>
</protein>
<sequence length="361" mass="40700">MSRDRLSDFRTISRPGEGHSAPQMSQAPQPGLLTPQGFGQQGQSLFPPQQQQQQQQQQPQQQRQQPPRQPRPQQSRYEAVPSDPDVAVPRVSDAADPFNTEIANIRADVDRAMQNVERIRALHRQVLGSFGSEEQRLSREIAAIQTQTDGLLSNSQARLRVLANETGRLPKSRVGMRPAHQTAVVKQMVECARLYHEEQQEFKRKYREQLVRQIGITRPDATQGEIERAVDSGSGSVFVQELLGNNVREQRRMLEEAKQRNEELVRLEKSIVELAELFQQMQLQIESQEETIITISGHVEDTDRNLVSASTELDTAIVHAGSARKRAWMLAGIITLIIVIIAVVIYLNRCRLLNTGCAPSN</sequence>
<comment type="similarity">
    <text evidence="2">Belongs to the syntaxin family.</text>
</comment>
<organism evidence="10 11">
    <name type="scientific">Polyrhizophydium stewartii</name>
    <dbReference type="NCBI Taxonomy" id="2732419"/>
    <lineage>
        <taxon>Eukaryota</taxon>
        <taxon>Fungi</taxon>
        <taxon>Fungi incertae sedis</taxon>
        <taxon>Chytridiomycota</taxon>
        <taxon>Chytridiomycota incertae sedis</taxon>
        <taxon>Chytridiomycetes</taxon>
        <taxon>Rhizophydiales</taxon>
        <taxon>Rhizophydiales incertae sedis</taxon>
        <taxon>Polyrhizophydium</taxon>
    </lineage>
</organism>
<dbReference type="PANTHER" id="PTHR19957">
    <property type="entry name" value="SYNTAXIN"/>
    <property type="match status" value="1"/>
</dbReference>
<evidence type="ECO:0000256" key="4">
    <source>
        <dbReference type="ARBA" id="ARBA00022989"/>
    </source>
</evidence>
<proteinExistence type="inferred from homology"/>
<keyword evidence="11" id="KW-1185">Reference proteome</keyword>
<feature type="compositionally biased region" description="Low complexity" evidence="7">
    <location>
        <begin position="35"/>
        <end position="74"/>
    </location>
</feature>
<dbReference type="PROSITE" id="PS00914">
    <property type="entry name" value="SYNTAXIN"/>
    <property type="match status" value="1"/>
</dbReference>
<dbReference type="InterPro" id="IPR010989">
    <property type="entry name" value="SNARE"/>
</dbReference>
<dbReference type="EMBL" id="JADGIZ020000015">
    <property type="protein sequence ID" value="KAL2916622.1"/>
    <property type="molecule type" value="Genomic_DNA"/>
</dbReference>
<feature type="region of interest" description="Disordered" evidence="7">
    <location>
        <begin position="1"/>
        <end position="94"/>
    </location>
</feature>
<dbReference type="SUPFAM" id="SSF47661">
    <property type="entry name" value="t-snare proteins"/>
    <property type="match status" value="1"/>
</dbReference>
<comment type="subcellular location">
    <subcellularLocation>
        <location evidence="1">Membrane</location>
        <topology evidence="1">Single-pass type IV membrane protein</topology>
    </subcellularLocation>
</comment>
<dbReference type="InterPro" id="IPR006011">
    <property type="entry name" value="Syntaxin_N"/>
</dbReference>
<dbReference type="Proteomes" id="UP001527925">
    <property type="component" value="Unassembled WGS sequence"/>
</dbReference>
<dbReference type="InterPro" id="IPR006012">
    <property type="entry name" value="Syntaxin/epimorphin_CS"/>
</dbReference>
<dbReference type="SUPFAM" id="SSF81995">
    <property type="entry name" value="beta-sandwich domain of Sec23/24"/>
    <property type="match status" value="1"/>
</dbReference>
<dbReference type="Pfam" id="PF05739">
    <property type="entry name" value="SNARE"/>
    <property type="match status" value="1"/>
</dbReference>
<feature type="domain" description="T-SNARE coiled-coil homology" evidence="9">
    <location>
        <begin position="254"/>
        <end position="316"/>
    </location>
</feature>
<dbReference type="InterPro" id="IPR045242">
    <property type="entry name" value="Syntaxin"/>
</dbReference>
<dbReference type="InterPro" id="IPR000727">
    <property type="entry name" value="T_SNARE_dom"/>
</dbReference>
<evidence type="ECO:0000256" key="2">
    <source>
        <dbReference type="ARBA" id="ARBA00009063"/>
    </source>
</evidence>
<accession>A0ABR4NAT6</accession>
<comment type="caution">
    <text evidence="10">The sequence shown here is derived from an EMBL/GenBank/DDBJ whole genome shotgun (WGS) entry which is preliminary data.</text>
</comment>
<reference evidence="10 11" key="1">
    <citation type="submission" date="2023-09" db="EMBL/GenBank/DDBJ databases">
        <title>Pangenome analysis of Batrachochytrium dendrobatidis and related Chytrids.</title>
        <authorList>
            <person name="Yacoub M.N."/>
            <person name="Stajich J.E."/>
            <person name="James T.Y."/>
        </authorList>
    </citation>
    <scope>NUCLEOTIDE SEQUENCE [LARGE SCALE GENOMIC DNA]</scope>
    <source>
        <strain evidence="10 11">JEL0888</strain>
    </source>
</reference>
<evidence type="ECO:0000256" key="6">
    <source>
        <dbReference type="SAM" id="Coils"/>
    </source>
</evidence>
<dbReference type="Gene3D" id="1.20.58.70">
    <property type="match status" value="1"/>
</dbReference>
<evidence type="ECO:0000313" key="10">
    <source>
        <dbReference type="EMBL" id="KAL2916622.1"/>
    </source>
</evidence>
<evidence type="ECO:0000256" key="3">
    <source>
        <dbReference type="ARBA" id="ARBA00022692"/>
    </source>
</evidence>